<keyword evidence="3" id="KW-1185">Reference proteome</keyword>
<organism evidence="2 3">
    <name type="scientific">Parasitella parasitica</name>
    <dbReference type="NCBI Taxonomy" id="35722"/>
    <lineage>
        <taxon>Eukaryota</taxon>
        <taxon>Fungi</taxon>
        <taxon>Fungi incertae sedis</taxon>
        <taxon>Mucoromycota</taxon>
        <taxon>Mucoromycotina</taxon>
        <taxon>Mucoromycetes</taxon>
        <taxon>Mucorales</taxon>
        <taxon>Mucorineae</taxon>
        <taxon>Mucoraceae</taxon>
        <taxon>Parasitella</taxon>
    </lineage>
</organism>
<dbReference type="OrthoDB" id="2267582at2759"/>
<proteinExistence type="predicted"/>
<accession>A0A0B7N7T3</accession>
<dbReference type="EMBL" id="LN726131">
    <property type="protein sequence ID" value="CEP11478.1"/>
    <property type="molecule type" value="Genomic_DNA"/>
</dbReference>
<evidence type="ECO:0000256" key="1">
    <source>
        <dbReference type="SAM" id="MobiDB-lite"/>
    </source>
</evidence>
<gene>
    <name evidence="2" type="primary">PARPA_05314.1 scaffold 16736</name>
</gene>
<reference evidence="2 3" key="1">
    <citation type="submission" date="2014-09" db="EMBL/GenBank/DDBJ databases">
        <authorList>
            <person name="Ellenberger Sabrina"/>
        </authorList>
    </citation>
    <scope>NUCLEOTIDE SEQUENCE [LARGE SCALE GENOMIC DNA]</scope>
    <source>
        <strain evidence="2 3">CBS 412.66</strain>
    </source>
</reference>
<dbReference type="AlphaFoldDB" id="A0A0B7N7T3"/>
<protein>
    <submittedName>
        <fullName evidence="2">Uncharacterized protein</fullName>
    </submittedName>
</protein>
<name>A0A0B7N7T3_9FUNG</name>
<evidence type="ECO:0000313" key="3">
    <source>
        <dbReference type="Proteomes" id="UP000054107"/>
    </source>
</evidence>
<sequence>MNDYTYSDIPEKIIVPTSKWIESLQNSTAKHGVKWINPHYVGDNPDFPQKKNNEESSTTVRNSAANSEDSNNEGAEKLLVNAVKEQCLSIMFGMLRIPAIEVGSVVMELLKGP</sequence>
<feature type="region of interest" description="Disordered" evidence="1">
    <location>
        <begin position="40"/>
        <end position="73"/>
    </location>
</feature>
<feature type="compositionally biased region" description="Low complexity" evidence="1">
    <location>
        <begin position="62"/>
        <end position="73"/>
    </location>
</feature>
<dbReference type="Proteomes" id="UP000054107">
    <property type="component" value="Unassembled WGS sequence"/>
</dbReference>
<evidence type="ECO:0000313" key="2">
    <source>
        <dbReference type="EMBL" id="CEP11478.1"/>
    </source>
</evidence>